<feature type="compositionally biased region" description="Basic and acidic residues" evidence="1">
    <location>
        <begin position="221"/>
        <end position="233"/>
    </location>
</feature>
<organism evidence="2 3">
    <name type="scientific">Nonomuraea thailandensis</name>
    <dbReference type="NCBI Taxonomy" id="1188745"/>
    <lineage>
        <taxon>Bacteria</taxon>
        <taxon>Bacillati</taxon>
        <taxon>Actinomycetota</taxon>
        <taxon>Actinomycetes</taxon>
        <taxon>Streptosporangiales</taxon>
        <taxon>Streptosporangiaceae</taxon>
        <taxon>Nonomuraea</taxon>
    </lineage>
</organism>
<keyword evidence="3" id="KW-1185">Reference proteome</keyword>
<sequence>MSRDDYSGAFDPGFRFEDLSKAALVRLVREYALIVHLLDRSSLIAVGMRYGQEAVEEIAVQEWRGASPVYTRRIREIMRIEGDGVSAIFKCLQLDPGFAQHYMDVEYELIDESHGFFQLRTCGALLDVEPFGERAVRGMCHHIEDGTFDWTAQAVNPRARIRPVHRPPRVPGGRVPHCRWEVVIDDDTEPVGEAPITGMTRATTAARFRFPPMRDGTPHVPGDEFRPRERSHP</sequence>
<reference evidence="2" key="1">
    <citation type="submission" date="2022-06" db="EMBL/GenBank/DDBJ databases">
        <title>Sequencing the genomes of 1000 actinobacteria strains.</title>
        <authorList>
            <person name="Klenk H.-P."/>
        </authorList>
    </citation>
    <scope>NUCLEOTIDE SEQUENCE</scope>
    <source>
        <strain evidence="2">DSM 46694</strain>
    </source>
</reference>
<dbReference type="RefSeq" id="WP_253742446.1">
    <property type="nucleotide sequence ID" value="NZ_BAABKA010000001.1"/>
</dbReference>
<evidence type="ECO:0000313" key="3">
    <source>
        <dbReference type="Proteomes" id="UP001139648"/>
    </source>
</evidence>
<name>A0A9X2K198_9ACTN</name>
<evidence type="ECO:0000313" key="2">
    <source>
        <dbReference type="EMBL" id="MCP2355795.1"/>
    </source>
</evidence>
<dbReference type="EMBL" id="JAMZEB010000002">
    <property type="protein sequence ID" value="MCP2355795.1"/>
    <property type="molecule type" value="Genomic_DNA"/>
</dbReference>
<evidence type="ECO:0000256" key="1">
    <source>
        <dbReference type="SAM" id="MobiDB-lite"/>
    </source>
</evidence>
<dbReference type="Proteomes" id="UP001139648">
    <property type="component" value="Unassembled WGS sequence"/>
</dbReference>
<protein>
    <submittedName>
        <fullName evidence="2">Uncharacterized protein</fullName>
    </submittedName>
</protein>
<comment type="caution">
    <text evidence="2">The sequence shown here is derived from an EMBL/GenBank/DDBJ whole genome shotgun (WGS) entry which is preliminary data.</text>
</comment>
<feature type="region of interest" description="Disordered" evidence="1">
    <location>
        <begin position="209"/>
        <end position="233"/>
    </location>
</feature>
<proteinExistence type="predicted"/>
<gene>
    <name evidence="2" type="ORF">HD597_002815</name>
</gene>
<dbReference type="AlphaFoldDB" id="A0A9X2K198"/>
<accession>A0A9X2K198</accession>